<dbReference type="AlphaFoldDB" id="A0A543PXM3"/>
<comment type="caution">
    <text evidence="1">The sequence shown here is derived from an EMBL/GenBank/DDBJ whole genome shotgun (WGS) entry which is preliminary data.</text>
</comment>
<evidence type="ECO:0008006" key="3">
    <source>
        <dbReference type="Google" id="ProtNLM"/>
    </source>
</evidence>
<dbReference type="Proteomes" id="UP000320085">
    <property type="component" value="Unassembled WGS sequence"/>
</dbReference>
<reference evidence="1 2" key="1">
    <citation type="submission" date="2019-06" db="EMBL/GenBank/DDBJ databases">
        <title>Sequencing the genomes of 1000 actinobacteria strains.</title>
        <authorList>
            <person name="Klenk H.-P."/>
        </authorList>
    </citation>
    <scope>NUCLEOTIDE SEQUENCE [LARGE SCALE GENOMIC DNA]</scope>
    <source>
        <strain evidence="1 2">DSM 21776</strain>
    </source>
</reference>
<dbReference type="EMBL" id="VFQF01000001">
    <property type="protein sequence ID" value="TQN48800.1"/>
    <property type="molecule type" value="Genomic_DNA"/>
</dbReference>
<dbReference type="RefSeq" id="WP_141821687.1">
    <property type="nucleotide sequence ID" value="NZ_BAAAQC010000022.1"/>
</dbReference>
<organism evidence="1 2">
    <name type="scientific">Humibacillus xanthopallidus</name>
    <dbReference type="NCBI Taxonomy" id="412689"/>
    <lineage>
        <taxon>Bacteria</taxon>
        <taxon>Bacillati</taxon>
        <taxon>Actinomycetota</taxon>
        <taxon>Actinomycetes</taxon>
        <taxon>Micrococcales</taxon>
        <taxon>Intrasporangiaceae</taxon>
        <taxon>Humibacillus</taxon>
    </lineage>
</organism>
<sequence length="91" mass="9412">MNGRFVRGDALDALESDGEALLLLPPDRVVRLSPIATMIFNSASSAVSLEDLAPVVEERFGPPAGRAIAEAVSEIVDGLVAVGALELAPDV</sequence>
<name>A0A543PXM3_9MICO</name>
<protein>
    <recommendedName>
        <fullName evidence="3">Coenzyme PQQ synthesis protein D (PqqD)</fullName>
    </recommendedName>
</protein>
<accession>A0A543PXM3</accession>
<evidence type="ECO:0000313" key="2">
    <source>
        <dbReference type="Proteomes" id="UP000320085"/>
    </source>
</evidence>
<proteinExistence type="predicted"/>
<dbReference type="InterPro" id="IPR041881">
    <property type="entry name" value="PqqD_sf"/>
</dbReference>
<dbReference type="Gene3D" id="1.10.10.1150">
    <property type="entry name" value="Coenzyme PQQ synthesis protein D (PqqD)"/>
    <property type="match status" value="1"/>
</dbReference>
<gene>
    <name evidence="1" type="ORF">FHX52_1947</name>
</gene>
<evidence type="ECO:0000313" key="1">
    <source>
        <dbReference type="EMBL" id="TQN48800.1"/>
    </source>
</evidence>